<feature type="region of interest" description="Disordered" evidence="1">
    <location>
        <begin position="1"/>
        <end position="75"/>
    </location>
</feature>
<accession>A0A8H5C7T7</accession>
<dbReference type="EMBL" id="JAACJM010000220">
    <property type="protein sequence ID" value="KAF5336797.1"/>
    <property type="molecule type" value="Genomic_DNA"/>
</dbReference>
<feature type="compositionally biased region" description="Polar residues" evidence="1">
    <location>
        <begin position="759"/>
        <end position="769"/>
    </location>
</feature>
<reference evidence="2 3" key="1">
    <citation type="journal article" date="2020" name="ISME J.">
        <title>Uncovering the hidden diversity of litter-decomposition mechanisms in mushroom-forming fungi.</title>
        <authorList>
            <person name="Floudas D."/>
            <person name="Bentzer J."/>
            <person name="Ahren D."/>
            <person name="Johansson T."/>
            <person name="Persson P."/>
            <person name="Tunlid A."/>
        </authorList>
    </citation>
    <scope>NUCLEOTIDE SEQUENCE [LARGE SCALE GENOMIC DNA]</scope>
    <source>
        <strain evidence="2 3">CBS 291.85</strain>
    </source>
</reference>
<protein>
    <submittedName>
        <fullName evidence="2">Uncharacterized protein</fullName>
    </submittedName>
</protein>
<sequence>MDPSSTYHTHGTQSTDYSVPSGSSYDWRSSSIPTSSSRFFHDPYSQPHVGSHPEYQSELENSPFPSATRVMEPPSHNIYLSPAPAPSSSFSEYEESSRQPPEVCENCDSYRCMADDKTLLTRMKASTDADNIHNIAKTRLLWLWHCVEEAFPQGYGRQVEMWQSLLDMDDIWLMWDNGDELRVPEPNTYLSSYRAKSFRNSAVSSISRRLERHFSGQCGLDVSATSSEGAYHQFEIRFALILWKSLFACRRTKFKLRPSSIGHEIPSLVSKWWTMLPEDVKDELVSFSDLRSGIWGDFCATLKQRGHTCYKDLPDESMWKVWITIGNPLRAIPWPFHLVNCAGCLKIQSQPSGLTFKLKPHLIALFCIPSVAREYFYYMGENTAPTSSKFWTDRWIDSDKRDGSRTKIKLLPNLLSQTSLREMDKWLSNLPSVDIGRKHTLGSFIPKEDWIPSYWVNLLQVNEDGLSVHWTETEAAVEAATGIACSRYSPAPFTEEEVAEGSTTGWSSDPASWLCAVALLSIVKSVGFGPRAAQILKDTLRNRWFGVSLEQAPALRKSEATRAFQNSLEKSGHTCWTDLEALGENSIPDLYASAYSMLTGNSQVPVVGCDQMDPDLDRHMYPRLDSKCRTCRIQDGLHDLSNALDNPKSTFGLSIDAKRMISGMNHDRYQTDRCPLTQKNLLEFSQTLIETGNALQQQTQSICCSGCANSAAHCWEEEEEEEVENIICRGYMDNDSEDTDSEESSTPPPPPNHSEISSQSGSNDVALNGSSTANELLSFQEDYVEAAPDISLTSRTDLGLIPDQDPDKTTSGNHSINRPEAQSTTKSSKPKNRPSRQEMRDNVKLKLLEMLDSNKIYYGKGLPWKTLQEIVAEQGFEFVNWPESKGEPVQLTRQDGIQKATGPEISPLYDALNDEERPLQIRRKNAAERNASERAGNKRSRDEQEGDVERDSAAKRARTAEPSNSRN</sequence>
<evidence type="ECO:0000313" key="3">
    <source>
        <dbReference type="Proteomes" id="UP000559256"/>
    </source>
</evidence>
<feature type="compositionally biased region" description="Polar residues" evidence="1">
    <location>
        <begin position="1"/>
        <end position="28"/>
    </location>
</feature>
<organism evidence="2 3">
    <name type="scientific">Tetrapyrgos nigripes</name>
    <dbReference type="NCBI Taxonomy" id="182062"/>
    <lineage>
        <taxon>Eukaryota</taxon>
        <taxon>Fungi</taxon>
        <taxon>Dikarya</taxon>
        <taxon>Basidiomycota</taxon>
        <taxon>Agaricomycotina</taxon>
        <taxon>Agaricomycetes</taxon>
        <taxon>Agaricomycetidae</taxon>
        <taxon>Agaricales</taxon>
        <taxon>Marasmiineae</taxon>
        <taxon>Marasmiaceae</taxon>
        <taxon>Tetrapyrgos</taxon>
    </lineage>
</organism>
<feature type="compositionally biased region" description="Polar residues" evidence="1">
    <location>
        <begin position="809"/>
        <end position="827"/>
    </location>
</feature>
<evidence type="ECO:0000256" key="1">
    <source>
        <dbReference type="SAM" id="MobiDB-lite"/>
    </source>
</evidence>
<feature type="region of interest" description="Disordered" evidence="1">
    <location>
        <begin position="895"/>
        <end position="967"/>
    </location>
</feature>
<dbReference type="AlphaFoldDB" id="A0A8H5C7T7"/>
<feature type="region of interest" description="Disordered" evidence="1">
    <location>
        <begin position="795"/>
        <end position="841"/>
    </location>
</feature>
<proteinExistence type="predicted"/>
<gene>
    <name evidence="2" type="ORF">D9758_015837</name>
</gene>
<feature type="compositionally biased region" description="Acidic residues" evidence="1">
    <location>
        <begin position="734"/>
        <end position="743"/>
    </location>
</feature>
<dbReference type="Proteomes" id="UP000559256">
    <property type="component" value="Unassembled WGS sequence"/>
</dbReference>
<name>A0A8H5C7T7_9AGAR</name>
<feature type="compositionally biased region" description="Basic and acidic residues" evidence="1">
    <location>
        <begin position="914"/>
        <end position="954"/>
    </location>
</feature>
<evidence type="ECO:0000313" key="2">
    <source>
        <dbReference type="EMBL" id="KAF5336797.1"/>
    </source>
</evidence>
<keyword evidence="3" id="KW-1185">Reference proteome</keyword>
<comment type="caution">
    <text evidence="2">The sequence shown here is derived from an EMBL/GenBank/DDBJ whole genome shotgun (WGS) entry which is preliminary data.</text>
</comment>
<feature type="region of interest" description="Disordered" evidence="1">
    <location>
        <begin position="732"/>
        <end position="769"/>
    </location>
</feature>